<dbReference type="NCBIfam" id="TIGR00693">
    <property type="entry name" value="thiE"/>
    <property type="match status" value="1"/>
</dbReference>
<dbReference type="InterPro" id="IPR034291">
    <property type="entry name" value="TMP_synthase"/>
</dbReference>
<dbReference type="SUPFAM" id="SSF51391">
    <property type="entry name" value="Thiamin phosphate synthase"/>
    <property type="match status" value="1"/>
</dbReference>
<evidence type="ECO:0000256" key="4">
    <source>
        <dbReference type="ARBA" id="ARBA00022679"/>
    </source>
</evidence>
<dbReference type="GO" id="GO:0004789">
    <property type="term" value="F:thiamine-phosphate diphosphorylase activity"/>
    <property type="evidence" value="ECO:0007669"/>
    <property type="project" value="UniProtKB-EC"/>
</dbReference>
<keyword evidence="6" id="KW-0460">Magnesium</keyword>
<keyword evidence="7" id="KW-0784">Thiamine biosynthesis</keyword>
<dbReference type="PANTHER" id="PTHR20857:SF15">
    <property type="entry name" value="THIAMINE-PHOSPHATE SYNTHASE"/>
    <property type="match status" value="1"/>
</dbReference>
<comment type="cofactor">
    <cofactor evidence="1">
        <name>Mg(2+)</name>
        <dbReference type="ChEBI" id="CHEBI:18420"/>
    </cofactor>
</comment>
<comment type="catalytic activity">
    <reaction evidence="10">
        <text>2-[(2R,5Z)-2-carboxy-4-methylthiazol-5(2H)-ylidene]ethyl phosphate + 4-amino-2-methyl-5-(diphosphooxymethyl)pyrimidine + 2 H(+) = thiamine phosphate + CO2 + diphosphate</text>
        <dbReference type="Rhea" id="RHEA:47844"/>
        <dbReference type="ChEBI" id="CHEBI:15378"/>
        <dbReference type="ChEBI" id="CHEBI:16526"/>
        <dbReference type="ChEBI" id="CHEBI:33019"/>
        <dbReference type="ChEBI" id="CHEBI:37575"/>
        <dbReference type="ChEBI" id="CHEBI:57841"/>
        <dbReference type="ChEBI" id="CHEBI:62899"/>
        <dbReference type="EC" id="2.5.1.3"/>
    </reaction>
</comment>
<organism evidence="12 13">
    <name type="scientific">Geodia barretti</name>
    <name type="common">Barrett's horny sponge</name>
    <dbReference type="NCBI Taxonomy" id="519541"/>
    <lineage>
        <taxon>Eukaryota</taxon>
        <taxon>Metazoa</taxon>
        <taxon>Porifera</taxon>
        <taxon>Demospongiae</taxon>
        <taxon>Heteroscleromorpha</taxon>
        <taxon>Tetractinellida</taxon>
        <taxon>Astrophorina</taxon>
        <taxon>Geodiidae</taxon>
        <taxon>Geodia</taxon>
    </lineage>
</organism>
<evidence type="ECO:0000256" key="6">
    <source>
        <dbReference type="ARBA" id="ARBA00022842"/>
    </source>
</evidence>
<evidence type="ECO:0000256" key="5">
    <source>
        <dbReference type="ARBA" id="ARBA00022723"/>
    </source>
</evidence>
<dbReference type="Pfam" id="PF02581">
    <property type="entry name" value="TMP-TENI"/>
    <property type="match status" value="1"/>
</dbReference>
<proteinExistence type="predicted"/>
<dbReference type="CDD" id="cd00564">
    <property type="entry name" value="TMP_TenI"/>
    <property type="match status" value="1"/>
</dbReference>
<comment type="caution">
    <text evidence="12">The sequence shown here is derived from an EMBL/GenBank/DDBJ whole genome shotgun (WGS) entry which is preliminary data.</text>
</comment>
<feature type="domain" description="Thiamine phosphate synthase/TenI" evidence="11">
    <location>
        <begin position="1"/>
        <end position="155"/>
    </location>
</feature>
<evidence type="ECO:0000256" key="7">
    <source>
        <dbReference type="ARBA" id="ARBA00022977"/>
    </source>
</evidence>
<evidence type="ECO:0000313" key="13">
    <source>
        <dbReference type="Proteomes" id="UP001174909"/>
    </source>
</evidence>
<comment type="catalytic activity">
    <reaction evidence="8">
        <text>4-methyl-5-(2-phosphooxyethyl)-thiazole + 4-amino-2-methyl-5-(diphosphooxymethyl)pyrimidine + H(+) = thiamine phosphate + diphosphate</text>
        <dbReference type="Rhea" id="RHEA:22328"/>
        <dbReference type="ChEBI" id="CHEBI:15378"/>
        <dbReference type="ChEBI" id="CHEBI:33019"/>
        <dbReference type="ChEBI" id="CHEBI:37575"/>
        <dbReference type="ChEBI" id="CHEBI:57841"/>
        <dbReference type="ChEBI" id="CHEBI:58296"/>
        <dbReference type="EC" id="2.5.1.3"/>
    </reaction>
</comment>
<name>A0AA35QZN9_GEOBA</name>
<comment type="pathway">
    <text evidence="2">Cofactor biosynthesis; thiamine diphosphate biosynthesis; thiamine phosphate from 4-amino-2-methyl-5-diphosphomethylpyrimidine and 4-methyl-5-(2-phosphoethyl)-thiazole: step 1/1.</text>
</comment>
<accession>A0AA35QZN9</accession>
<dbReference type="EC" id="2.5.1.3" evidence="3"/>
<protein>
    <recommendedName>
        <fullName evidence="3">thiamine phosphate synthase</fullName>
        <ecNumber evidence="3">2.5.1.3</ecNumber>
    </recommendedName>
</protein>
<evidence type="ECO:0000259" key="11">
    <source>
        <dbReference type="Pfam" id="PF02581"/>
    </source>
</evidence>
<keyword evidence="5" id="KW-0479">Metal-binding</keyword>
<keyword evidence="4" id="KW-0808">Transferase</keyword>
<evidence type="ECO:0000256" key="2">
    <source>
        <dbReference type="ARBA" id="ARBA00005165"/>
    </source>
</evidence>
<dbReference type="Gene3D" id="3.20.20.70">
    <property type="entry name" value="Aldolase class I"/>
    <property type="match status" value="1"/>
</dbReference>
<evidence type="ECO:0000313" key="12">
    <source>
        <dbReference type="EMBL" id="CAI7998367.1"/>
    </source>
</evidence>
<dbReference type="GO" id="GO:0009228">
    <property type="term" value="P:thiamine biosynthetic process"/>
    <property type="evidence" value="ECO:0007669"/>
    <property type="project" value="UniProtKB-KW"/>
</dbReference>
<dbReference type="InterPro" id="IPR022998">
    <property type="entry name" value="ThiamineP_synth_TenI"/>
</dbReference>
<dbReference type="GO" id="GO:0046872">
    <property type="term" value="F:metal ion binding"/>
    <property type="evidence" value="ECO:0007669"/>
    <property type="project" value="UniProtKB-KW"/>
</dbReference>
<reference evidence="12" key="1">
    <citation type="submission" date="2023-03" db="EMBL/GenBank/DDBJ databases">
        <authorList>
            <person name="Steffen K."/>
            <person name="Cardenas P."/>
        </authorList>
    </citation>
    <scope>NUCLEOTIDE SEQUENCE</scope>
</reference>
<sequence length="179" mass="18191">MLQLRDKLRDKGESLPLASALQDLCIRTGALLIINDHADVAAAVGSGGLHVGQTDLPVARARQVLNPHQVLGRSNREFAQLVESKEMGADHVAFGAIYATTSKGVARNPQGPERVREAKSISGDTPLVAIGGINLSNVAPVVEAGADAICVTAAVGSAGEPEAAAAAMTAAIEAAGGRV</sequence>
<comment type="catalytic activity">
    <reaction evidence="9">
        <text>2-(2-carboxy-4-methylthiazol-5-yl)ethyl phosphate + 4-amino-2-methyl-5-(diphosphooxymethyl)pyrimidine + 2 H(+) = thiamine phosphate + CO2 + diphosphate</text>
        <dbReference type="Rhea" id="RHEA:47848"/>
        <dbReference type="ChEBI" id="CHEBI:15378"/>
        <dbReference type="ChEBI" id="CHEBI:16526"/>
        <dbReference type="ChEBI" id="CHEBI:33019"/>
        <dbReference type="ChEBI" id="CHEBI:37575"/>
        <dbReference type="ChEBI" id="CHEBI:57841"/>
        <dbReference type="ChEBI" id="CHEBI:62890"/>
        <dbReference type="EC" id="2.5.1.3"/>
    </reaction>
</comment>
<dbReference type="EMBL" id="CASHTH010000348">
    <property type="protein sequence ID" value="CAI7998367.1"/>
    <property type="molecule type" value="Genomic_DNA"/>
</dbReference>
<evidence type="ECO:0000256" key="10">
    <source>
        <dbReference type="ARBA" id="ARBA00047883"/>
    </source>
</evidence>
<evidence type="ECO:0000256" key="3">
    <source>
        <dbReference type="ARBA" id="ARBA00012830"/>
    </source>
</evidence>
<evidence type="ECO:0000256" key="1">
    <source>
        <dbReference type="ARBA" id="ARBA00001946"/>
    </source>
</evidence>
<dbReference type="AlphaFoldDB" id="A0AA35QZN9"/>
<dbReference type="PANTHER" id="PTHR20857">
    <property type="entry name" value="THIAMINE-PHOSPHATE PYROPHOSPHORYLASE"/>
    <property type="match status" value="1"/>
</dbReference>
<dbReference type="Proteomes" id="UP001174909">
    <property type="component" value="Unassembled WGS sequence"/>
</dbReference>
<keyword evidence="13" id="KW-1185">Reference proteome</keyword>
<dbReference type="InterPro" id="IPR013785">
    <property type="entry name" value="Aldolase_TIM"/>
</dbReference>
<dbReference type="GO" id="GO:0005737">
    <property type="term" value="C:cytoplasm"/>
    <property type="evidence" value="ECO:0007669"/>
    <property type="project" value="TreeGrafter"/>
</dbReference>
<dbReference type="InterPro" id="IPR036206">
    <property type="entry name" value="ThiamineP_synth_sf"/>
</dbReference>
<evidence type="ECO:0000256" key="9">
    <source>
        <dbReference type="ARBA" id="ARBA00047851"/>
    </source>
</evidence>
<gene>
    <name evidence="12" type="ORF">GBAR_LOCUS2415</name>
</gene>
<evidence type="ECO:0000256" key="8">
    <source>
        <dbReference type="ARBA" id="ARBA00047334"/>
    </source>
</evidence>